<dbReference type="Proteomes" id="UP000007058">
    <property type="component" value="Chromosome"/>
</dbReference>
<dbReference type="HOGENOM" id="CLU_101141_7_1_5"/>
<dbReference type="InterPro" id="IPR050563">
    <property type="entry name" value="4-hydroxybenzoyl-CoA_TE"/>
</dbReference>
<evidence type="ECO:0000256" key="2">
    <source>
        <dbReference type="ARBA" id="ARBA00022801"/>
    </source>
</evidence>
<dbReference type="CDD" id="cd00586">
    <property type="entry name" value="4HBT"/>
    <property type="match status" value="1"/>
</dbReference>
<dbReference type="EMBL" id="AP007255">
    <property type="protein sequence ID" value="BAE52019.1"/>
    <property type="molecule type" value="Genomic_DNA"/>
</dbReference>
<dbReference type="NCBIfam" id="TIGR02799">
    <property type="entry name" value="thio_ybgC"/>
    <property type="match status" value="1"/>
</dbReference>
<reference evidence="5 6" key="1">
    <citation type="journal article" date="2005" name="DNA Res.">
        <title>Complete genome sequence of the facultative anaerobic magnetotactic bacterium Magnetospirillum sp. strain AMB-1.</title>
        <authorList>
            <person name="Matsunaga T."/>
            <person name="Okamura Y."/>
            <person name="Fukuda Y."/>
            <person name="Wahyudi A.T."/>
            <person name="Murase Y."/>
            <person name="Takeyama H."/>
        </authorList>
    </citation>
    <scope>NUCLEOTIDE SEQUENCE [LARGE SCALE GENOMIC DNA]</scope>
    <source>
        <strain evidence="6">ATCC 700264 / AMB-1</strain>
    </source>
</reference>
<feature type="compositionally biased region" description="Basic and acidic residues" evidence="3">
    <location>
        <begin position="1"/>
        <end position="21"/>
    </location>
</feature>
<dbReference type="AlphaFoldDB" id="Q2W2A6"/>
<protein>
    <submittedName>
        <fullName evidence="5">Predicted thioesterase</fullName>
    </submittedName>
</protein>
<evidence type="ECO:0000256" key="3">
    <source>
        <dbReference type="SAM" id="MobiDB-lite"/>
    </source>
</evidence>
<dbReference type="GO" id="GO:0047617">
    <property type="term" value="F:fatty acyl-CoA hydrolase activity"/>
    <property type="evidence" value="ECO:0007669"/>
    <property type="project" value="TreeGrafter"/>
</dbReference>
<accession>Q2W2A6</accession>
<keyword evidence="2" id="KW-0378">Hydrolase</keyword>
<sequence length="193" mass="21627">MRRGNDGDGDSHPDDQREEGSHPAPPCRGRHHRSRRRSLACARDDRLGGRLVAVNAHTFPVRVYYEDTDAGGIVYHSNYLKFAERARTEMVRELGISQRAMLEDGEGTAFAVRSANLDFRRPAKLDDLLSVETQVISIGGASIELDQRIVRVDDGTELVHLEVRLGYITLSGKPARIPAPVRDLFANRISERR</sequence>
<dbReference type="STRING" id="342108.amb3215"/>
<dbReference type="InterPro" id="IPR014166">
    <property type="entry name" value="Tol-Pal_acyl-CoA_thioesterase"/>
</dbReference>
<dbReference type="Pfam" id="PF03061">
    <property type="entry name" value="4HBT"/>
    <property type="match status" value="1"/>
</dbReference>
<dbReference type="NCBIfam" id="TIGR00051">
    <property type="entry name" value="YbgC/FadM family acyl-CoA thioesterase"/>
    <property type="match status" value="1"/>
</dbReference>
<dbReference type="KEGG" id="mag:amb3215"/>
<dbReference type="PANTHER" id="PTHR31793:SF37">
    <property type="entry name" value="ACYL-COA THIOESTER HYDROLASE YBGC"/>
    <property type="match status" value="1"/>
</dbReference>
<dbReference type="SUPFAM" id="SSF54637">
    <property type="entry name" value="Thioesterase/thiol ester dehydrase-isomerase"/>
    <property type="match status" value="1"/>
</dbReference>
<gene>
    <name evidence="5" type="ordered locus">amb3215</name>
</gene>
<proteinExistence type="inferred from homology"/>
<dbReference type="InterPro" id="IPR008272">
    <property type="entry name" value="HB-CoA_thioesterase_AS"/>
</dbReference>
<dbReference type="PANTHER" id="PTHR31793">
    <property type="entry name" value="4-HYDROXYBENZOYL-COA THIOESTERASE FAMILY MEMBER"/>
    <property type="match status" value="1"/>
</dbReference>
<dbReference type="InterPro" id="IPR006684">
    <property type="entry name" value="YbgC/YbaW"/>
</dbReference>
<feature type="region of interest" description="Disordered" evidence="3">
    <location>
        <begin position="1"/>
        <end position="36"/>
    </location>
</feature>
<dbReference type="InterPro" id="IPR029069">
    <property type="entry name" value="HotDog_dom_sf"/>
</dbReference>
<evidence type="ECO:0000259" key="4">
    <source>
        <dbReference type="Pfam" id="PF03061"/>
    </source>
</evidence>
<evidence type="ECO:0000313" key="6">
    <source>
        <dbReference type="Proteomes" id="UP000007058"/>
    </source>
</evidence>
<organism evidence="5 6">
    <name type="scientific">Paramagnetospirillum magneticum (strain ATCC 700264 / AMB-1)</name>
    <name type="common">Magnetospirillum magneticum</name>
    <dbReference type="NCBI Taxonomy" id="342108"/>
    <lineage>
        <taxon>Bacteria</taxon>
        <taxon>Pseudomonadati</taxon>
        <taxon>Pseudomonadota</taxon>
        <taxon>Alphaproteobacteria</taxon>
        <taxon>Rhodospirillales</taxon>
        <taxon>Magnetospirillaceae</taxon>
        <taxon>Paramagnetospirillum</taxon>
    </lineage>
</organism>
<evidence type="ECO:0000313" key="5">
    <source>
        <dbReference type="EMBL" id="BAE52019.1"/>
    </source>
</evidence>
<evidence type="ECO:0000256" key="1">
    <source>
        <dbReference type="ARBA" id="ARBA00005953"/>
    </source>
</evidence>
<dbReference type="PROSITE" id="PS01328">
    <property type="entry name" value="4HBCOA_THIOESTERASE"/>
    <property type="match status" value="1"/>
</dbReference>
<name>Q2W2A6_PARM1</name>
<dbReference type="InterPro" id="IPR006683">
    <property type="entry name" value="Thioestr_dom"/>
</dbReference>
<dbReference type="OrthoDB" id="9808429at2"/>
<dbReference type="FunFam" id="3.10.129.10:FF:000004">
    <property type="entry name" value="Tol-pal system-associated acyl-CoA thioesterase"/>
    <property type="match status" value="1"/>
</dbReference>
<feature type="domain" description="Thioesterase" evidence="4">
    <location>
        <begin position="71"/>
        <end position="156"/>
    </location>
</feature>
<dbReference type="Gene3D" id="3.10.129.10">
    <property type="entry name" value="Hotdog Thioesterase"/>
    <property type="match status" value="1"/>
</dbReference>
<keyword evidence="6" id="KW-1185">Reference proteome</keyword>
<comment type="similarity">
    <text evidence="1">Belongs to the 4-hydroxybenzoyl-CoA thioesterase family.</text>
</comment>